<evidence type="ECO:0000313" key="1">
    <source>
        <dbReference type="EMBL" id="CAD8191616.1"/>
    </source>
</evidence>
<sequence>MMKNDLDLKDIKDPEELGLNQKMDWQLTKQKYHFKIEISYKKKSIFQILSLNNNHHLQNLFNHTNYNLLFISNSSSSLQDAMLTILFDQGDAINELHLGQKQDSNNRLSKLVSNTEINQYHYQYLLRKSKNKINNKIKRNNSQSSLFTI</sequence>
<keyword evidence="2" id="KW-1185">Reference proteome</keyword>
<evidence type="ECO:0000313" key="2">
    <source>
        <dbReference type="Proteomes" id="UP000689195"/>
    </source>
</evidence>
<dbReference type="AlphaFoldDB" id="A0A8S1X037"/>
<proteinExistence type="predicted"/>
<comment type="caution">
    <text evidence="1">The sequence shown here is derived from an EMBL/GenBank/DDBJ whole genome shotgun (WGS) entry which is preliminary data.</text>
</comment>
<organism evidence="1 2">
    <name type="scientific">Paramecium pentaurelia</name>
    <dbReference type="NCBI Taxonomy" id="43138"/>
    <lineage>
        <taxon>Eukaryota</taxon>
        <taxon>Sar</taxon>
        <taxon>Alveolata</taxon>
        <taxon>Ciliophora</taxon>
        <taxon>Intramacronucleata</taxon>
        <taxon>Oligohymenophorea</taxon>
        <taxon>Peniculida</taxon>
        <taxon>Parameciidae</taxon>
        <taxon>Paramecium</taxon>
    </lineage>
</organism>
<reference evidence="1" key="1">
    <citation type="submission" date="2021-01" db="EMBL/GenBank/DDBJ databases">
        <authorList>
            <consortium name="Genoscope - CEA"/>
            <person name="William W."/>
        </authorList>
    </citation>
    <scope>NUCLEOTIDE SEQUENCE</scope>
</reference>
<dbReference type="EMBL" id="CAJJDO010000099">
    <property type="protein sequence ID" value="CAD8191616.1"/>
    <property type="molecule type" value="Genomic_DNA"/>
</dbReference>
<accession>A0A8S1X037</accession>
<name>A0A8S1X037_9CILI</name>
<gene>
    <name evidence="1" type="ORF">PPENT_87.1.T0990128</name>
</gene>
<protein>
    <submittedName>
        <fullName evidence="1">Uncharacterized protein</fullName>
    </submittedName>
</protein>
<dbReference type="Proteomes" id="UP000689195">
    <property type="component" value="Unassembled WGS sequence"/>
</dbReference>